<evidence type="ECO:0000256" key="6">
    <source>
        <dbReference type="SAM" id="Phobius"/>
    </source>
</evidence>
<feature type="transmembrane region" description="Helical" evidence="6">
    <location>
        <begin position="284"/>
        <end position="305"/>
    </location>
</feature>
<reference evidence="8 9" key="1">
    <citation type="submission" date="2013-03" db="EMBL/GenBank/DDBJ databases">
        <title>The Genome Sequence of Capronia coronata CBS 617.96.</title>
        <authorList>
            <consortium name="The Broad Institute Genomics Platform"/>
            <person name="Cuomo C."/>
            <person name="de Hoog S."/>
            <person name="Gorbushina A."/>
            <person name="Walker B."/>
            <person name="Young S.K."/>
            <person name="Zeng Q."/>
            <person name="Gargeya S."/>
            <person name="Fitzgerald M."/>
            <person name="Haas B."/>
            <person name="Abouelleil A."/>
            <person name="Allen A.W."/>
            <person name="Alvarado L."/>
            <person name="Arachchi H.M."/>
            <person name="Berlin A.M."/>
            <person name="Chapman S.B."/>
            <person name="Gainer-Dewar J."/>
            <person name="Goldberg J."/>
            <person name="Griggs A."/>
            <person name="Gujja S."/>
            <person name="Hansen M."/>
            <person name="Howarth C."/>
            <person name="Imamovic A."/>
            <person name="Ireland A."/>
            <person name="Larimer J."/>
            <person name="McCowan C."/>
            <person name="Murphy C."/>
            <person name="Pearson M."/>
            <person name="Poon T.W."/>
            <person name="Priest M."/>
            <person name="Roberts A."/>
            <person name="Saif S."/>
            <person name="Shea T."/>
            <person name="Sisk P."/>
            <person name="Sykes S."/>
            <person name="Wortman J."/>
            <person name="Nusbaum C."/>
            <person name="Birren B."/>
        </authorList>
    </citation>
    <scope>NUCLEOTIDE SEQUENCE [LARGE SCALE GENOMIC DNA]</scope>
    <source>
        <strain evidence="8 9">CBS 617.96</strain>
    </source>
</reference>
<feature type="transmembrane region" description="Helical" evidence="6">
    <location>
        <begin position="89"/>
        <end position="108"/>
    </location>
</feature>
<evidence type="ECO:0000313" key="9">
    <source>
        <dbReference type="Proteomes" id="UP000019484"/>
    </source>
</evidence>
<dbReference type="InterPro" id="IPR020846">
    <property type="entry name" value="MFS_dom"/>
</dbReference>
<name>W9ZM00_9EURO</name>
<organism evidence="8 9">
    <name type="scientific">Capronia coronata CBS 617.96</name>
    <dbReference type="NCBI Taxonomy" id="1182541"/>
    <lineage>
        <taxon>Eukaryota</taxon>
        <taxon>Fungi</taxon>
        <taxon>Dikarya</taxon>
        <taxon>Ascomycota</taxon>
        <taxon>Pezizomycotina</taxon>
        <taxon>Eurotiomycetes</taxon>
        <taxon>Chaetothyriomycetidae</taxon>
        <taxon>Chaetothyriales</taxon>
        <taxon>Herpotrichiellaceae</taxon>
        <taxon>Capronia</taxon>
    </lineage>
</organism>
<dbReference type="HOGENOM" id="CLU_001265_0_5_1"/>
<dbReference type="PANTHER" id="PTHR43791">
    <property type="entry name" value="PERMEASE-RELATED"/>
    <property type="match status" value="1"/>
</dbReference>
<keyword evidence="5 6" id="KW-0472">Membrane</keyword>
<dbReference type="Proteomes" id="UP000019484">
    <property type="component" value="Unassembled WGS sequence"/>
</dbReference>
<evidence type="ECO:0000256" key="2">
    <source>
        <dbReference type="ARBA" id="ARBA00022448"/>
    </source>
</evidence>
<keyword evidence="4 6" id="KW-1133">Transmembrane helix</keyword>
<dbReference type="InterPro" id="IPR036259">
    <property type="entry name" value="MFS_trans_sf"/>
</dbReference>
<dbReference type="GeneID" id="19155547"/>
<dbReference type="GO" id="GO:0016020">
    <property type="term" value="C:membrane"/>
    <property type="evidence" value="ECO:0007669"/>
    <property type="project" value="UniProtKB-SubCell"/>
</dbReference>
<dbReference type="OrthoDB" id="6730379at2759"/>
<feature type="transmembrane region" description="Helical" evidence="6">
    <location>
        <begin position="377"/>
        <end position="400"/>
    </location>
</feature>
<evidence type="ECO:0000256" key="5">
    <source>
        <dbReference type="ARBA" id="ARBA00023136"/>
    </source>
</evidence>
<dbReference type="STRING" id="1182541.W9ZM00"/>
<comment type="caution">
    <text evidence="8">The sequence shown here is derived from an EMBL/GenBank/DDBJ whole genome shotgun (WGS) entry which is preliminary data.</text>
</comment>
<proteinExistence type="predicted"/>
<feature type="transmembrane region" description="Helical" evidence="6">
    <location>
        <begin position="151"/>
        <end position="171"/>
    </location>
</feature>
<feature type="transmembrane region" description="Helical" evidence="6">
    <location>
        <begin position="120"/>
        <end position="139"/>
    </location>
</feature>
<dbReference type="SUPFAM" id="SSF103473">
    <property type="entry name" value="MFS general substrate transporter"/>
    <property type="match status" value="1"/>
</dbReference>
<dbReference type="AlphaFoldDB" id="W9ZM00"/>
<feature type="transmembrane region" description="Helical" evidence="6">
    <location>
        <begin position="256"/>
        <end position="277"/>
    </location>
</feature>
<dbReference type="PROSITE" id="PS50850">
    <property type="entry name" value="MFS"/>
    <property type="match status" value="1"/>
</dbReference>
<feature type="transmembrane region" description="Helical" evidence="6">
    <location>
        <begin position="317"/>
        <end position="335"/>
    </location>
</feature>
<keyword evidence="9" id="KW-1185">Reference proteome</keyword>
<gene>
    <name evidence="8" type="ORF">A1O1_00641</name>
</gene>
<feature type="transmembrane region" description="Helical" evidence="6">
    <location>
        <begin position="220"/>
        <end position="244"/>
    </location>
</feature>
<dbReference type="Gene3D" id="1.20.1250.20">
    <property type="entry name" value="MFS general substrate transporter like domains"/>
    <property type="match status" value="2"/>
</dbReference>
<dbReference type="PANTHER" id="PTHR43791:SF97">
    <property type="entry name" value="ALLANTOATE TRANSPORTER, PUTATIVE (AFU_ORTHOLOGUE AFUA_1G14700)-RELATED"/>
    <property type="match status" value="1"/>
</dbReference>
<dbReference type="InterPro" id="IPR011701">
    <property type="entry name" value="MFS"/>
</dbReference>
<dbReference type="RefSeq" id="XP_007719748.1">
    <property type="nucleotide sequence ID" value="XM_007721558.1"/>
</dbReference>
<feature type="domain" description="Major facilitator superfamily (MFS) profile" evidence="7">
    <location>
        <begin position="1"/>
        <end position="404"/>
    </location>
</feature>
<evidence type="ECO:0000256" key="4">
    <source>
        <dbReference type="ARBA" id="ARBA00022989"/>
    </source>
</evidence>
<keyword evidence="2" id="KW-0813">Transport</keyword>
<evidence type="ECO:0000313" key="8">
    <source>
        <dbReference type="EMBL" id="EXJ95519.1"/>
    </source>
</evidence>
<keyword evidence="3 6" id="KW-0812">Transmembrane</keyword>
<sequence length="439" mass="49140">MLVSVDKTTLSYAAVFDLREDTHLHGSQYSWLGAIFYVGYFAWEYPTNLLLQKLPIAKYLSLTVFMWGLVLMCHAACDNFASLAAVRTFLGVFECTTNPAAILLCAMWYKRADQPFKLGIWNACGGLAYILAGIASFGIGHIHASIASWRFIFLLFGAFTVLWSFVLWFCLPASPFTATFLTEAERACVIDQVKDNRTGIENRQFKKDQFIETLKDAKTWLLFAFAIASNCPNGGLTTFSGLIIKQMGFNQLQTTLIGMPTGAVQFIAVLTGTFIASSRPNLRCITMMIFLVPFLAGIIGIHILHESHRWGRAACLWIAYTYTATWTLSMSVLIGNTAGHTKKTTTSAIHFMGYCLGNFLGPFFFLSRQAPAYPLGWGMMFFCVAVQFVLIAGILALLYWRNRTRDQAFAREGKHLANPDEDGLLDLTDLKNENFRYVL</sequence>
<protein>
    <recommendedName>
        <fullName evidence="7">Major facilitator superfamily (MFS) profile domain-containing protein</fullName>
    </recommendedName>
</protein>
<feature type="transmembrane region" description="Helical" evidence="6">
    <location>
        <begin position="29"/>
        <end position="47"/>
    </location>
</feature>
<dbReference type="GO" id="GO:0022857">
    <property type="term" value="F:transmembrane transporter activity"/>
    <property type="evidence" value="ECO:0007669"/>
    <property type="project" value="InterPro"/>
</dbReference>
<comment type="subcellular location">
    <subcellularLocation>
        <location evidence="1">Membrane</location>
        <topology evidence="1">Multi-pass membrane protein</topology>
    </subcellularLocation>
</comment>
<feature type="transmembrane region" description="Helical" evidence="6">
    <location>
        <begin position="59"/>
        <end position="77"/>
    </location>
</feature>
<evidence type="ECO:0000256" key="1">
    <source>
        <dbReference type="ARBA" id="ARBA00004141"/>
    </source>
</evidence>
<feature type="transmembrane region" description="Helical" evidence="6">
    <location>
        <begin position="347"/>
        <end position="365"/>
    </location>
</feature>
<evidence type="ECO:0000256" key="3">
    <source>
        <dbReference type="ARBA" id="ARBA00022692"/>
    </source>
</evidence>
<evidence type="ECO:0000259" key="7">
    <source>
        <dbReference type="PROSITE" id="PS50850"/>
    </source>
</evidence>
<dbReference type="EMBL" id="AMWN01000001">
    <property type="protein sequence ID" value="EXJ95519.1"/>
    <property type="molecule type" value="Genomic_DNA"/>
</dbReference>
<dbReference type="eggNOG" id="KOG2533">
    <property type="taxonomic scope" value="Eukaryota"/>
</dbReference>
<dbReference type="Pfam" id="PF07690">
    <property type="entry name" value="MFS_1"/>
    <property type="match status" value="1"/>
</dbReference>
<accession>W9ZM00</accession>